<evidence type="ECO:0000256" key="1">
    <source>
        <dbReference type="ARBA" id="ARBA00004651"/>
    </source>
</evidence>
<protein>
    <recommendedName>
        <fullName evidence="6">TVP38/TMEM64 family membrane protein</fullName>
    </recommendedName>
</protein>
<evidence type="ECO:0000256" key="3">
    <source>
        <dbReference type="ARBA" id="ARBA00022692"/>
    </source>
</evidence>
<keyword evidence="4 6" id="KW-1133">Transmembrane helix</keyword>
<keyword evidence="9" id="KW-1185">Reference proteome</keyword>
<reference evidence="8 9" key="1">
    <citation type="journal article" date="2014" name="Genome Announc.">
        <title>Draft Genome Sequence of Lutibaculum baratangense Strain AMV1T, Isolated from a Mud Volcano in Andamans, India.</title>
        <authorList>
            <person name="Singh A."/>
            <person name="Sreenivas A."/>
            <person name="Sathyanarayana Reddy G."/>
            <person name="Pinnaka A.K."/>
            <person name="Shivaji S."/>
        </authorList>
    </citation>
    <scope>NUCLEOTIDE SEQUENCE [LARGE SCALE GENOMIC DNA]</scope>
    <source>
        <strain evidence="8 9">AMV1</strain>
    </source>
</reference>
<dbReference type="GO" id="GO:0005886">
    <property type="term" value="C:plasma membrane"/>
    <property type="evidence" value="ECO:0007669"/>
    <property type="project" value="UniProtKB-SubCell"/>
</dbReference>
<comment type="subcellular location">
    <subcellularLocation>
        <location evidence="1 6">Cell membrane</location>
        <topology evidence="1 6">Multi-pass membrane protein</topology>
    </subcellularLocation>
</comment>
<evidence type="ECO:0000313" key="8">
    <source>
        <dbReference type="EMBL" id="ESR23981.1"/>
    </source>
</evidence>
<keyword evidence="3 6" id="KW-0812">Transmembrane</keyword>
<dbReference type="InterPro" id="IPR032816">
    <property type="entry name" value="VTT_dom"/>
</dbReference>
<dbReference type="Proteomes" id="UP000017819">
    <property type="component" value="Unassembled WGS sequence"/>
</dbReference>
<dbReference type="PATRIC" id="fig|631454.5.peg.2715"/>
<comment type="similarity">
    <text evidence="6">Belongs to the TVP38/TMEM64 family.</text>
</comment>
<evidence type="ECO:0000256" key="2">
    <source>
        <dbReference type="ARBA" id="ARBA00022475"/>
    </source>
</evidence>
<dbReference type="AlphaFoldDB" id="V4RCW3"/>
<feature type="transmembrane region" description="Helical" evidence="6">
    <location>
        <begin position="133"/>
        <end position="154"/>
    </location>
</feature>
<dbReference type="PANTHER" id="PTHR12677">
    <property type="entry name" value="GOLGI APPARATUS MEMBRANE PROTEIN TVP38-RELATED"/>
    <property type="match status" value="1"/>
</dbReference>
<comment type="caution">
    <text evidence="8">The sequence shown here is derived from an EMBL/GenBank/DDBJ whole genome shotgun (WGS) entry which is preliminary data.</text>
</comment>
<name>V4RCW3_9HYPH</name>
<evidence type="ECO:0000256" key="6">
    <source>
        <dbReference type="RuleBase" id="RU366058"/>
    </source>
</evidence>
<evidence type="ECO:0000256" key="4">
    <source>
        <dbReference type="ARBA" id="ARBA00022989"/>
    </source>
</evidence>
<dbReference type="STRING" id="631454.N177_2750"/>
<feature type="transmembrane region" description="Helical" evidence="6">
    <location>
        <begin position="193"/>
        <end position="210"/>
    </location>
</feature>
<dbReference type="Pfam" id="PF09335">
    <property type="entry name" value="VTT_dom"/>
    <property type="match status" value="1"/>
</dbReference>
<feature type="transmembrane region" description="Helical" evidence="6">
    <location>
        <begin position="160"/>
        <end position="181"/>
    </location>
</feature>
<organism evidence="8 9">
    <name type="scientific">Lutibaculum baratangense AMV1</name>
    <dbReference type="NCBI Taxonomy" id="631454"/>
    <lineage>
        <taxon>Bacteria</taxon>
        <taxon>Pseudomonadati</taxon>
        <taxon>Pseudomonadota</taxon>
        <taxon>Alphaproteobacteria</taxon>
        <taxon>Hyphomicrobiales</taxon>
        <taxon>Tepidamorphaceae</taxon>
        <taxon>Lutibaculum</taxon>
    </lineage>
</organism>
<keyword evidence="5 6" id="KW-0472">Membrane</keyword>
<dbReference type="EMBL" id="AWXZ01000036">
    <property type="protein sequence ID" value="ESR23981.1"/>
    <property type="molecule type" value="Genomic_DNA"/>
</dbReference>
<feature type="transmembrane region" description="Helical" evidence="6">
    <location>
        <begin position="44"/>
        <end position="61"/>
    </location>
</feature>
<sequence length="228" mass="23898">MRILAGLAAIAFLVVGYLTLDHAGLIERVGDTETLKNTVRDLGAAGPLLIVALMTLAIVMSPIPSAPIALAAGAAYGHWWGTLWVAIGSETGALIAFGLARFVGGPGLAGLLARQSSATFFDRFLHSQNALMAAVFASRLLPFLSFDVISYAAGATPLKLWRFAVATLAGILPASFLLAHFGDELGSGDLRRVGLTVLALGAITLLPLMWKSLPHRCREALGRAVGLR</sequence>
<dbReference type="RefSeq" id="WP_023432875.1">
    <property type="nucleotide sequence ID" value="NZ_AWXZ01000036.1"/>
</dbReference>
<feature type="transmembrane region" description="Helical" evidence="6">
    <location>
        <begin position="68"/>
        <end position="87"/>
    </location>
</feature>
<accession>V4RCW3</accession>
<evidence type="ECO:0000313" key="9">
    <source>
        <dbReference type="Proteomes" id="UP000017819"/>
    </source>
</evidence>
<dbReference type="eggNOG" id="COG0398">
    <property type="taxonomic scope" value="Bacteria"/>
</dbReference>
<evidence type="ECO:0000256" key="5">
    <source>
        <dbReference type="ARBA" id="ARBA00023136"/>
    </source>
</evidence>
<feature type="domain" description="VTT" evidence="7">
    <location>
        <begin position="63"/>
        <end position="183"/>
    </location>
</feature>
<evidence type="ECO:0000259" key="7">
    <source>
        <dbReference type="Pfam" id="PF09335"/>
    </source>
</evidence>
<proteinExistence type="inferred from homology"/>
<keyword evidence="2 6" id="KW-1003">Cell membrane</keyword>
<feature type="transmembrane region" description="Helical" evidence="6">
    <location>
        <begin position="93"/>
        <end position="113"/>
    </location>
</feature>
<dbReference type="InterPro" id="IPR015414">
    <property type="entry name" value="TMEM64"/>
</dbReference>
<gene>
    <name evidence="8" type="ORF">N177_2750</name>
</gene>
<dbReference type="PANTHER" id="PTHR12677:SF59">
    <property type="entry name" value="GOLGI APPARATUS MEMBRANE PROTEIN TVP38-RELATED"/>
    <property type="match status" value="1"/>
</dbReference>